<feature type="transmembrane region" description="Helical" evidence="1">
    <location>
        <begin position="328"/>
        <end position="352"/>
    </location>
</feature>
<feature type="transmembrane region" description="Helical" evidence="1">
    <location>
        <begin position="46"/>
        <end position="69"/>
    </location>
</feature>
<sequence length="355" mass="39768">MLYNTQNFSPYQRDPYNTSKEFTYIHGYGFTPPPPRVSEQHLIRSYANAIGLATLLMLFLSSILPQILFNMLSMFLPSVRILRFQYVAPPAIFELIDGLTYSLSMLIPFFIYIAFVKIPLHSAAPMRRPNLSIALPGIAVAMGVSVVGIVASNLISILFSTFGIIPVAPQSSPDTTDGLAMLLYAINGMILPAFIEEIVFRGAILQSLRRFGDGFALLTSSILFAVIHGNFVQAPYAFLMGLVIGYFVLRTGSLWTGIFIHLFNNGISILFTFLDPYLSDRMYILIMFTLYAAYILAAVVASLYLVRQDSEMFQVREEKCPQLNQHKYLFFFGSAGMIACLLFIGFLSSQYFEVL</sequence>
<evidence type="ECO:0000259" key="2">
    <source>
        <dbReference type="Pfam" id="PF02517"/>
    </source>
</evidence>
<dbReference type="PANTHER" id="PTHR36435">
    <property type="entry name" value="SLR1288 PROTEIN"/>
    <property type="match status" value="1"/>
</dbReference>
<feature type="transmembrane region" description="Helical" evidence="1">
    <location>
        <begin position="233"/>
        <end position="249"/>
    </location>
</feature>
<dbReference type="GO" id="GO:0080120">
    <property type="term" value="P:CAAX-box protein maturation"/>
    <property type="evidence" value="ECO:0007669"/>
    <property type="project" value="UniProtKB-ARBA"/>
</dbReference>
<keyword evidence="1" id="KW-0812">Transmembrane</keyword>
<protein>
    <submittedName>
        <fullName evidence="3">CAAX amino terminal protease self- immunity</fullName>
    </submittedName>
</protein>
<dbReference type="Pfam" id="PF02517">
    <property type="entry name" value="Rce1-like"/>
    <property type="match status" value="1"/>
</dbReference>
<keyword evidence="3" id="KW-0378">Hydrolase</keyword>
<evidence type="ECO:0000313" key="3">
    <source>
        <dbReference type="EMBL" id="VYT12721.1"/>
    </source>
</evidence>
<accession>A0A6N2U8G5</accession>
<dbReference type="GO" id="GO:0006508">
    <property type="term" value="P:proteolysis"/>
    <property type="evidence" value="ECO:0007669"/>
    <property type="project" value="UniProtKB-KW"/>
</dbReference>
<feature type="domain" description="CAAX prenyl protease 2/Lysostaphin resistance protein A-like" evidence="2">
    <location>
        <begin position="181"/>
        <end position="266"/>
    </location>
</feature>
<dbReference type="PANTHER" id="PTHR36435:SF1">
    <property type="entry name" value="CAAX AMINO TERMINAL PROTEASE FAMILY PROTEIN"/>
    <property type="match status" value="1"/>
</dbReference>
<organism evidence="3">
    <name type="scientific">uncultured Anaerotruncus sp</name>
    <dbReference type="NCBI Taxonomy" id="905011"/>
    <lineage>
        <taxon>Bacteria</taxon>
        <taxon>Bacillati</taxon>
        <taxon>Bacillota</taxon>
        <taxon>Clostridia</taxon>
        <taxon>Eubacteriales</taxon>
        <taxon>Oscillospiraceae</taxon>
        <taxon>Anaerotruncus</taxon>
        <taxon>environmental samples</taxon>
    </lineage>
</organism>
<dbReference type="InterPro" id="IPR003675">
    <property type="entry name" value="Rce1/LyrA-like_dom"/>
</dbReference>
<feature type="transmembrane region" description="Helical" evidence="1">
    <location>
        <begin position="179"/>
        <end position="199"/>
    </location>
</feature>
<dbReference type="GO" id="GO:0004175">
    <property type="term" value="F:endopeptidase activity"/>
    <property type="evidence" value="ECO:0007669"/>
    <property type="project" value="UniProtKB-ARBA"/>
</dbReference>
<dbReference type="InterPro" id="IPR052710">
    <property type="entry name" value="CAAX_protease"/>
</dbReference>
<feature type="transmembrane region" description="Helical" evidence="1">
    <location>
        <begin position="258"/>
        <end position="278"/>
    </location>
</feature>
<reference evidence="3" key="1">
    <citation type="submission" date="2019-11" db="EMBL/GenBank/DDBJ databases">
        <authorList>
            <person name="Feng L."/>
        </authorList>
    </citation>
    <scope>NUCLEOTIDE SEQUENCE</scope>
    <source>
        <strain evidence="3">AundefinedLFYP135</strain>
    </source>
</reference>
<keyword evidence="1" id="KW-1133">Transmembrane helix</keyword>
<dbReference type="EMBL" id="CACRSL010000003">
    <property type="protein sequence ID" value="VYT12721.1"/>
    <property type="molecule type" value="Genomic_DNA"/>
</dbReference>
<feature type="transmembrane region" description="Helical" evidence="1">
    <location>
        <begin position="132"/>
        <end position="159"/>
    </location>
</feature>
<keyword evidence="1" id="KW-0472">Membrane</keyword>
<dbReference type="AlphaFoldDB" id="A0A6N2U8G5"/>
<feature type="transmembrane region" description="Helical" evidence="1">
    <location>
        <begin position="99"/>
        <end position="120"/>
    </location>
</feature>
<evidence type="ECO:0000256" key="1">
    <source>
        <dbReference type="SAM" id="Phobius"/>
    </source>
</evidence>
<feature type="transmembrane region" description="Helical" evidence="1">
    <location>
        <begin position="284"/>
        <end position="307"/>
    </location>
</feature>
<name>A0A6N2U8G5_9FIRM</name>
<proteinExistence type="predicted"/>
<keyword evidence="3" id="KW-0645">Protease</keyword>
<feature type="transmembrane region" description="Helical" evidence="1">
    <location>
        <begin position="211"/>
        <end position="227"/>
    </location>
</feature>
<gene>
    <name evidence="3" type="ORF">AULFYP135_01749</name>
</gene>